<sequence length="313" mass="34512">MDVTTLEKDGPKAARRSTSDAKKCTGDASKVRRGGHRLVVQEGAEDPPAVGRKRTRKAAANFARDAASTGEHIASQSEPEGTPRRPRQQQRAVETRRAILGAALQEFAKKGFDAASIRDIADRLGIQHPLITYHYKTKDALWQAVAEQVVGEFREDFDAHTRSMVGMEPIDRVRELFRSMLNIEYKYPDLHRFMLNESRENGPRLRWIAANMLAPVVNTNLPDIRRAQATGDLPAGEPILLHFMLIGMTTVLFSAGAAIEAVTGLSVKSPGTKEAYFDLIEAVMFGRKFDANRSSRSANTSKRGSQPTDPSAA</sequence>
<dbReference type="Pfam" id="PF00440">
    <property type="entry name" value="TetR_N"/>
    <property type="match status" value="1"/>
</dbReference>
<dbReference type="InterPro" id="IPR001647">
    <property type="entry name" value="HTH_TetR"/>
</dbReference>
<evidence type="ECO:0000256" key="2">
    <source>
        <dbReference type="PROSITE-ProRule" id="PRU00335"/>
    </source>
</evidence>
<dbReference type="Gene3D" id="1.10.357.10">
    <property type="entry name" value="Tetracycline Repressor, domain 2"/>
    <property type="match status" value="1"/>
</dbReference>
<dbReference type="PANTHER" id="PTHR30055">
    <property type="entry name" value="HTH-TYPE TRANSCRIPTIONAL REGULATOR RUTR"/>
    <property type="match status" value="1"/>
</dbReference>
<reference evidence="5 6" key="1">
    <citation type="submission" date="2023-07" db="EMBL/GenBank/DDBJ databases">
        <title>Sorghum-associated microbial communities from plants grown in Nebraska, USA.</title>
        <authorList>
            <person name="Schachtman D."/>
        </authorList>
    </citation>
    <scope>NUCLEOTIDE SEQUENCE [LARGE SCALE GENOMIC DNA]</scope>
    <source>
        <strain evidence="5 6">4256</strain>
    </source>
</reference>
<name>A0ABU1X6S2_SPHXE</name>
<organism evidence="5 6">
    <name type="scientific">Sphingobium xenophagum</name>
    <dbReference type="NCBI Taxonomy" id="121428"/>
    <lineage>
        <taxon>Bacteria</taxon>
        <taxon>Pseudomonadati</taxon>
        <taxon>Pseudomonadota</taxon>
        <taxon>Alphaproteobacteria</taxon>
        <taxon>Sphingomonadales</taxon>
        <taxon>Sphingomonadaceae</taxon>
        <taxon>Sphingobium</taxon>
    </lineage>
</organism>
<evidence type="ECO:0000256" key="1">
    <source>
        <dbReference type="ARBA" id="ARBA00023125"/>
    </source>
</evidence>
<dbReference type="InterPro" id="IPR009057">
    <property type="entry name" value="Homeodomain-like_sf"/>
</dbReference>
<feature type="compositionally biased region" description="Basic and acidic residues" evidence="3">
    <location>
        <begin position="1"/>
        <end position="25"/>
    </location>
</feature>
<dbReference type="PANTHER" id="PTHR30055:SF181">
    <property type="entry name" value="BLR6905 PROTEIN"/>
    <property type="match status" value="1"/>
</dbReference>
<feature type="domain" description="HTH tetR-type" evidence="4">
    <location>
        <begin position="93"/>
        <end position="153"/>
    </location>
</feature>
<dbReference type="SUPFAM" id="SSF46689">
    <property type="entry name" value="Homeodomain-like"/>
    <property type="match status" value="1"/>
</dbReference>
<feature type="DNA-binding region" description="H-T-H motif" evidence="2">
    <location>
        <begin position="116"/>
        <end position="135"/>
    </location>
</feature>
<evidence type="ECO:0000313" key="5">
    <source>
        <dbReference type="EMBL" id="MDR7156826.1"/>
    </source>
</evidence>
<keyword evidence="6" id="KW-1185">Reference proteome</keyword>
<keyword evidence="1 2" id="KW-0238">DNA-binding</keyword>
<dbReference type="InterPro" id="IPR050109">
    <property type="entry name" value="HTH-type_TetR-like_transc_reg"/>
</dbReference>
<dbReference type="Proteomes" id="UP001267638">
    <property type="component" value="Unassembled WGS sequence"/>
</dbReference>
<evidence type="ECO:0000259" key="4">
    <source>
        <dbReference type="PROSITE" id="PS50977"/>
    </source>
</evidence>
<feature type="region of interest" description="Disordered" evidence="3">
    <location>
        <begin position="293"/>
        <end position="313"/>
    </location>
</feature>
<gene>
    <name evidence="5" type="ORF">J2W40_003672</name>
</gene>
<comment type="caution">
    <text evidence="5">The sequence shown here is derived from an EMBL/GenBank/DDBJ whole genome shotgun (WGS) entry which is preliminary data.</text>
</comment>
<feature type="region of interest" description="Disordered" evidence="3">
    <location>
        <begin position="1"/>
        <end position="92"/>
    </location>
</feature>
<dbReference type="InterPro" id="IPR036271">
    <property type="entry name" value="Tet_transcr_reg_TetR-rel_C_sf"/>
</dbReference>
<feature type="compositionally biased region" description="Low complexity" evidence="3">
    <location>
        <begin position="58"/>
        <end position="67"/>
    </location>
</feature>
<evidence type="ECO:0000313" key="6">
    <source>
        <dbReference type="Proteomes" id="UP001267638"/>
    </source>
</evidence>
<dbReference type="SUPFAM" id="SSF48498">
    <property type="entry name" value="Tetracyclin repressor-like, C-terminal domain"/>
    <property type="match status" value="1"/>
</dbReference>
<feature type="compositionally biased region" description="Polar residues" evidence="3">
    <location>
        <begin position="294"/>
        <end position="313"/>
    </location>
</feature>
<dbReference type="PRINTS" id="PR00455">
    <property type="entry name" value="HTHTETR"/>
</dbReference>
<evidence type="ECO:0000256" key="3">
    <source>
        <dbReference type="SAM" id="MobiDB-lite"/>
    </source>
</evidence>
<accession>A0ABU1X6S2</accession>
<protein>
    <submittedName>
        <fullName evidence="5">AcrR family transcriptional regulator</fullName>
    </submittedName>
</protein>
<dbReference type="PROSITE" id="PS50977">
    <property type="entry name" value="HTH_TETR_2"/>
    <property type="match status" value="1"/>
</dbReference>
<proteinExistence type="predicted"/>
<dbReference type="EMBL" id="JAVDWV010000021">
    <property type="protein sequence ID" value="MDR7156826.1"/>
    <property type="molecule type" value="Genomic_DNA"/>
</dbReference>